<proteinExistence type="predicted"/>
<dbReference type="EMBL" id="JAODUO010000961">
    <property type="protein sequence ID" value="KAK2172428.1"/>
    <property type="molecule type" value="Genomic_DNA"/>
</dbReference>
<accession>A0AAD9KIX7</accession>
<organism evidence="1 2">
    <name type="scientific">Ridgeia piscesae</name>
    <name type="common">Tubeworm</name>
    <dbReference type="NCBI Taxonomy" id="27915"/>
    <lineage>
        <taxon>Eukaryota</taxon>
        <taxon>Metazoa</taxon>
        <taxon>Spiralia</taxon>
        <taxon>Lophotrochozoa</taxon>
        <taxon>Annelida</taxon>
        <taxon>Polychaeta</taxon>
        <taxon>Sedentaria</taxon>
        <taxon>Canalipalpata</taxon>
        <taxon>Sabellida</taxon>
        <taxon>Siboglinidae</taxon>
        <taxon>Ridgeia</taxon>
    </lineage>
</organism>
<evidence type="ECO:0000313" key="2">
    <source>
        <dbReference type="Proteomes" id="UP001209878"/>
    </source>
</evidence>
<evidence type="ECO:0000313" key="1">
    <source>
        <dbReference type="EMBL" id="KAK2172428.1"/>
    </source>
</evidence>
<reference evidence="1" key="1">
    <citation type="journal article" date="2023" name="Mol. Biol. Evol.">
        <title>Third-Generation Sequencing Reveals the Adaptive Role of the Epigenome in Three Deep-Sea Polychaetes.</title>
        <authorList>
            <person name="Perez M."/>
            <person name="Aroh O."/>
            <person name="Sun Y."/>
            <person name="Lan Y."/>
            <person name="Juniper S.K."/>
            <person name="Young C.R."/>
            <person name="Angers B."/>
            <person name="Qian P.Y."/>
        </authorList>
    </citation>
    <scope>NUCLEOTIDE SEQUENCE</scope>
    <source>
        <strain evidence="1">R07B-5</strain>
    </source>
</reference>
<gene>
    <name evidence="1" type="ORF">NP493_959g00004</name>
</gene>
<protein>
    <submittedName>
        <fullName evidence="1">Uncharacterized protein</fullName>
    </submittedName>
</protein>
<comment type="caution">
    <text evidence="1">The sequence shown here is derived from an EMBL/GenBank/DDBJ whole genome shotgun (WGS) entry which is preliminary data.</text>
</comment>
<dbReference type="Proteomes" id="UP001209878">
    <property type="component" value="Unassembled WGS sequence"/>
</dbReference>
<dbReference type="AlphaFoldDB" id="A0AAD9KIX7"/>
<sequence>MVVQRRPLYGDIHIVVDETESQDAFVQKLLQVQQDVFQTCLQSAIVEINRRVDHFMRETTTSLTELRVSLQYAQMQVDELSAKQNNMTPLTNWPES</sequence>
<keyword evidence="2" id="KW-1185">Reference proteome</keyword>
<name>A0AAD9KIX7_RIDPI</name>